<name>A0A2I4E6Y1_JUGRE</name>
<sequence length="169" mass="18380">MATLAQCGEVLPTIVDASSSTPPGNTGVVELSLGEELLSMRFYGHLVWGEDLLDRVSILDSRIAYSPKVEVVSTKPSLEGKGRDDVVSESEIARAVSWAEGVLADTVGVVVALVKMSSAASENDEMIDLDPFDSESFQNEEVKTKRRKRSNVWAFFEMVPDSEINDGKP</sequence>
<dbReference type="Gramene" id="Jr13_18400_p1">
    <property type="protein sequence ID" value="cds.Jr13_18400_p1"/>
    <property type="gene ID" value="Jr13_18400"/>
</dbReference>
<dbReference type="RefSeq" id="XP_018815152.1">
    <property type="nucleotide sequence ID" value="XM_018959607.1"/>
</dbReference>
<organism evidence="1 2">
    <name type="scientific">Juglans regia</name>
    <name type="common">English walnut</name>
    <dbReference type="NCBI Taxonomy" id="51240"/>
    <lineage>
        <taxon>Eukaryota</taxon>
        <taxon>Viridiplantae</taxon>
        <taxon>Streptophyta</taxon>
        <taxon>Embryophyta</taxon>
        <taxon>Tracheophyta</taxon>
        <taxon>Spermatophyta</taxon>
        <taxon>Magnoliopsida</taxon>
        <taxon>eudicotyledons</taxon>
        <taxon>Gunneridae</taxon>
        <taxon>Pentapetalae</taxon>
        <taxon>rosids</taxon>
        <taxon>fabids</taxon>
        <taxon>Fagales</taxon>
        <taxon>Juglandaceae</taxon>
        <taxon>Juglans</taxon>
    </lineage>
</organism>
<proteinExistence type="predicted"/>
<accession>A0A2I4E6Y1</accession>
<reference evidence="2" key="1">
    <citation type="submission" date="2025-08" db="UniProtKB">
        <authorList>
            <consortium name="RefSeq"/>
        </authorList>
    </citation>
    <scope>IDENTIFICATION</scope>
    <source>
        <tissue evidence="2">Leaves</tissue>
    </source>
</reference>
<dbReference type="GeneID" id="108986839"/>
<gene>
    <name evidence="2" type="primary">LOC108986839</name>
</gene>
<evidence type="ECO:0000313" key="1">
    <source>
        <dbReference type="Proteomes" id="UP000235220"/>
    </source>
</evidence>
<keyword evidence="1" id="KW-1185">Reference proteome</keyword>
<dbReference type="KEGG" id="jre:108986839"/>
<dbReference type="AlphaFoldDB" id="A0A2I4E6Y1"/>
<dbReference type="Proteomes" id="UP000235220">
    <property type="component" value="Chromosome 13"/>
</dbReference>
<protein>
    <submittedName>
        <fullName evidence="2">Serine/threonine-protein kinase VRK1-like</fullName>
    </submittedName>
</protein>
<evidence type="ECO:0000313" key="2">
    <source>
        <dbReference type="RefSeq" id="XP_018815152.1"/>
    </source>
</evidence>